<dbReference type="InterPro" id="IPR003594">
    <property type="entry name" value="HATPase_dom"/>
</dbReference>
<dbReference type="CDD" id="cd16917">
    <property type="entry name" value="HATPase_UhpB-NarQ-NarX-like"/>
    <property type="match status" value="1"/>
</dbReference>
<dbReference type="SUPFAM" id="SSF55874">
    <property type="entry name" value="ATPase domain of HSP90 chaperone/DNA topoisomerase II/histidine kinase"/>
    <property type="match status" value="1"/>
</dbReference>
<dbReference type="AlphaFoldDB" id="A0A3L8QZK6"/>
<keyword evidence="5" id="KW-0547">Nucleotide-binding</keyword>
<accession>A0A3L8QZK6</accession>
<dbReference type="PANTHER" id="PTHR24421:SF10">
    <property type="entry name" value="NITRATE_NITRITE SENSOR PROTEIN NARQ"/>
    <property type="match status" value="1"/>
</dbReference>
<dbReference type="InterPro" id="IPR055558">
    <property type="entry name" value="DUF7134"/>
</dbReference>
<dbReference type="STRING" id="1343740.M271_45100"/>
<dbReference type="Gene3D" id="1.20.5.1930">
    <property type="match status" value="1"/>
</dbReference>
<keyword evidence="6 10" id="KW-0418">Kinase</keyword>
<dbReference type="GO" id="GO:0016020">
    <property type="term" value="C:membrane"/>
    <property type="evidence" value="ECO:0007669"/>
    <property type="project" value="InterPro"/>
</dbReference>
<protein>
    <recommendedName>
        <fullName evidence="2">histidine kinase</fullName>
        <ecNumber evidence="2">2.7.13.3</ecNumber>
    </recommendedName>
</protein>
<feature type="domain" description="Histidine kinase/HSP90-like ATPase" evidence="9">
    <location>
        <begin position="283"/>
        <end position="375"/>
    </location>
</feature>
<comment type="catalytic activity">
    <reaction evidence="1">
        <text>ATP + protein L-histidine = ADP + protein N-phospho-L-histidine.</text>
        <dbReference type="EC" id="2.7.13.3"/>
    </reaction>
</comment>
<evidence type="ECO:0000256" key="4">
    <source>
        <dbReference type="ARBA" id="ARBA00022679"/>
    </source>
</evidence>
<organism evidence="10 11">
    <name type="scientific">Streptomyces rapamycinicus (strain ATCC 29253 / DSM 41530 / NRRL 5491 / AYB-994)</name>
    <name type="common">Streptomyces hygroscopicus (strain ATCC 29253)</name>
    <dbReference type="NCBI Taxonomy" id="1343740"/>
    <lineage>
        <taxon>Bacteria</taxon>
        <taxon>Bacillati</taxon>
        <taxon>Actinomycetota</taxon>
        <taxon>Actinomycetes</taxon>
        <taxon>Kitasatosporales</taxon>
        <taxon>Streptomycetaceae</taxon>
        <taxon>Streptomyces</taxon>
        <taxon>Streptomyces violaceusniger group</taxon>
    </lineage>
</organism>
<dbReference type="InterPro" id="IPR036890">
    <property type="entry name" value="HATPase_C_sf"/>
</dbReference>
<evidence type="ECO:0000256" key="1">
    <source>
        <dbReference type="ARBA" id="ARBA00000085"/>
    </source>
</evidence>
<evidence type="ECO:0000313" key="11">
    <source>
        <dbReference type="Proteomes" id="UP000281594"/>
    </source>
</evidence>
<dbReference type="GO" id="GO:0005524">
    <property type="term" value="F:ATP binding"/>
    <property type="evidence" value="ECO:0007669"/>
    <property type="project" value="UniProtKB-KW"/>
</dbReference>
<dbReference type="PANTHER" id="PTHR24421">
    <property type="entry name" value="NITRATE/NITRITE SENSOR PROTEIN NARX-RELATED"/>
    <property type="match status" value="1"/>
</dbReference>
<keyword evidence="3" id="KW-0597">Phosphoprotein</keyword>
<evidence type="ECO:0000259" key="9">
    <source>
        <dbReference type="SMART" id="SM00387"/>
    </source>
</evidence>
<dbReference type="GO" id="GO:0046983">
    <property type="term" value="F:protein dimerization activity"/>
    <property type="evidence" value="ECO:0007669"/>
    <property type="project" value="InterPro"/>
</dbReference>
<gene>
    <name evidence="10" type="ORF">D3C57_149665</name>
</gene>
<keyword evidence="8" id="KW-0902">Two-component regulatory system</keyword>
<dbReference type="RefSeq" id="WP_121826597.1">
    <property type="nucleotide sequence ID" value="NC_022785.1"/>
</dbReference>
<evidence type="ECO:0000256" key="7">
    <source>
        <dbReference type="ARBA" id="ARBA00022840"/>
    </source>
</evidence>
<dbReference type="InterPro" id="IPR050482">
    <property type="entry name" value="Sensor_HK_TwoCompSys"/>
</dbReference>
<dbReference type="Pfam" id="PF23539">
    <property type="entry name" value="DUF7134"/>
    <property type="match status" value="1"/>
</dbReference>
<dbReference type="Pfam" id="PF07730">
    <property type="entry name" value="HisKA_3"/>
    <property type="match status" value="1"/>
</dbReference>
<evidence type="ECO:0000256" key="8">
    <source>
        <dbReference type="ARBA" id="ARBA00023012"/>
    </source>
</evidence>
<comment type="caution">
    <text evidence="10">The sequence shown here is derived from an EMBL/GenBank/DDBJ whole genome shotgun (WGS) entry which is preliminary data.</text>
</comment>
<dbReference type="EMBL" id="QYCY01000004">
    <property type="protein sequence ID" value="RLV72778.1"/>
    <property type="molecule type" value="Genomic_DNA"/>
</dbReference>
<evidence type="ECO:0000256" key="3">
    <source>
        <dbReference type="ARBA" id="ARBA00022553"/>
    </source>
</evidence>
<dbReference type="Gene3D" id="3.30.565.10">
    <property type="entry name" value="Histidine kinase-like ATPase, C-terminal domain"/>
    <property type="match status" value="1"/>
</dbReference>
<dbReference type="Proteomes" id="UP000281594">
    <property type="component" value="Unassembled WGS sequence"/>
</dbReference>
<dbReference type="SMART" id="SM00387">
    <property type="entry name" value="HATPase_c"/>
    <property type="match status" value="1"/>
</dbReference>
<reference evidence="10 11" key="1">
    <citation type="journal article" date="2018" name="J. Biol. Chem.">
        <title>Discovery of the actinoplanic acid pathway in Streptomyces rapamycinicus reveals a genetically conserved synergism with rapamycin.</title>
        <authorList>
            <person name="Mrak P."/>
            <person name="Krastel P."/>
            <person name="Pivk Lukancic P."/>
            <person name="Tao J."/>
            <person name="Pistorius D."/>
            <person name="Moore C.M."/>
        </authorList>
    </citation>
    <scope>NUCLEOTIDE SEQUENCE [LARGE SCALE GENOMIC DNA]</scope>
    <source>
        <strain evidence="10 11">NRRL 5491</strain>
    </source>
</reference>
<evidence type="ECO:0000313" key="10">
    <source>
        <dbReference type="EMBL" id="RLV72778.1"/>
    </source>
</evidence>
<dbReference type="Pfam" id="PF02518">
    <property type="entry name" value="HATPase_c"/>
    <property type="match status" value="1"/>
</dbReference>
<sequence>MRGWWERGRVLGAAHPQAVDIGIALLVQAAMTMPFVVPRPPDLEPATWPAYGLTTLTVIPLLWRRRAPLAVLTAIIVTSALYKLAVEGPGQPLPYTGLVIIYTIAAVSPPWKRLVAGGLLTVAVPVSVWLNTRTARELTFSLFVFAAAYVFGRLTDARQREHRIEAERAAARERARIAREMHDILSHAVSLMIVQAEAGPVAVRTAPERAEAAFDAISATGRDAMAQLRRMLGVLREGDEPGRAPREPQPGLAGLPELLDRIRASGIEVAYESTGAVRPLPEATGASVFRIVQEALTNVVRHAAARGASVQLAYGEGAVDIRVLDDGRGPRPGSGGGHGLIGVRERAAAHGGTAVTGPGPDGRGFEVRVRLPVPSAAEVAG</sequence>
<dbReference type="EC" id="2.7.13.3" evidence="2"/>
<keyword evidence="7" id="KW-0067">ATP-binding</keyword>
<evidence type="ECO:0000256" key="6">
    <source>
        <dbReference type="ARBA" id="ARBA00022777"/>
    </source>
</evidence>
<keyword evidence="4" id="KW-0808">Transferase</keyword>
<dbReference type="GO" id="GO:0000155">
    <property type="term" value="F:phosphorelay sensor kinase activity"/>
    <property type="evidence" value="ECO:0007669"/>
    <property type="project" value="InterPro"/>
</dbReference>
<evidence type="ECO:0000256" key="2">
    <source>
        <dbReference type="ARBA" id="ARBA00012438"/>
    </source>
</evidence>
<name>A0A3L8QZK6_STRRN</name>
<proteinExistence type="predicted"/>
<evidence type="ECO:0000256" key="5">
    <source>
        <dbReference type="ARBA" id="ARBA00022741"/>
    </source>
</evidence>
<dbReference type="InterPro" id="IPR011712">
    <property type="entry name" value="Sig_transdc_His_kin_sub3_dim/P"/>
</dbReference>